<dbReference type="GO" id="GO:0050661">
    <property type="term" value="F:NADP binding"/>
    <property type="evidence" value="ECO:0007669"/>
    <property type="project" value="InterPro"/>
</dbReference>
<evidence type="ECO:0000313" key="6">
    <source>
        <dbReference type="EMBL" id="KIW77177.1"/>
    </source>
</evidence>
<proteinExistence type="inferred from homology"/>
<dbReference type="PANTHER" id="PTHR42877:SF7">
    <property type="entry name" value="FLAVIN-BINDING MONOOXYGENASE-RELATED"/>
    <property type="match status" value="1"/>
</dbReference>
<evidence type="ECO:0000256" key="4">
    <source>
        <dbReference type="ARBA" id="ARBA00022827"/>
    </source>
</evidence>
<evidence type="ECO:0000313" key="7">
    <source>
        <dbReference type="Proteomes" id="UP000053029"/>
    </source>
</evidence>
<accession>A0A0D2ESF8</accession>
<name>A0A0D2ESF8_9EURO</name>
<comment type="cofactor">
    <cofactor evidence="1">
        <name>FAD</name>
        <dbReference type="ChEBI" id="CHEBI:57692"/>
    </cofactor>
</comment>
<dbReference type="GO" id="GO:0050660">
    <property type="term" value="F:flavin adenine dinucleotide binding"/>
    <property type="evidence" value="ECO:0007669"/>
    <property type="project" value="InterPro"/>
</dbReference>
<organism evidence="6 7">
    <name type="scientific">Fonsecaea pedrosoi CBS 271.37</name>
    <dbReference type="NCBI Taxonomy" id="1442368"/>
    <lineage>
        <taxon>Eukaryota</taxon>
        <taxon>Fungi</taxon>
        <taxon>Dikarya</taxon>
        <taxon>Ascomycota</taxon>
        <taxon>Pezizomycotina</taxon>
        <taxon>Eurotiomycetes</taxon>
        <taxon>Chaetothyriomycetidae</taxon>
        <taxon>Chaetothyriales</taxon>
        <taxon>Herpotrichiellaceae</taxon>
        <taxon>Fonsecaea</taxon>
    </lineage>
</organism>
<dbReference type="SUPFAM" id="SSF51905">
    <property type="entry name" value="FAD/NAD(P)-binding domain"/>
    <property type="match status" value="1"/>
</dbReference>
<dbReference type="RefSeq" id="XP_013280985.1">
    <property type="nucleotide sequence ID" value="XM_013425531.1"/>
</dbReference>
<dbReference type="Pfam" id="PF00743">
    <property type="entry name" value="FMO-like"/>
    <property type="match status" value="1"/>
</dbReference>
<keyword evidence="4" id="KW-0274">FAD</keyword>
<evidence type="ECO:0000256" key="3">
    <source>
        <dbReference type="ARBA" id="ARBA00022630"/>
    </source>
</evidence>
<dbReference type="Proteomes" id="UP000053029">
    <property type="component" value="Unassembled WGS sequence"/>
</dbReference>
<reference evidence="6 7" key="1">
    <citation type="submission" date="2015-01" db="EMBL/GenBank/DDBJ databases">
        <title>The Genome Sequence of Fonsecaea pedrosoi CBS 271.37.</title>
        <authorList>
            <consortium name="The Broad Institute Genomics Platform"/>
            <person name="Cuomo C."/>
            <person name="de Hoog S."/>
            <person name="Gorbushina A."/>
            <person name="Stielow B."/>
            <person name="Teixiera M."/>
            <person name="Abouelleil A."/>
            <person name="Chapman S.B."/>
            <person name="Priest M."/>
            <person name="Young S.K."/>
            <person name="Wortman J."/>
            <person name="Nusbaum C."/>
            <person name="Birren B."/>
        </authorList>
    </citation>
    <scope>NUCLEOTIDE SEQUENCE [LARGE SCALE GENOMIC DNA]</scope>
    <source>
        <strain evidence="6 7">CBS 271.37</strain>
    </source>
</reference>
<dbReference type="HOGENOM" id="CLU_006937_6_1_1"/>
<keyword evidence="5" id="KW-0560">Oxidoreductase</keyword>
<keyword evidence="3" id="KW-0285">Flavoprotein</keyword>
<dbReference type="InterPro" id="IPR020946">
    <property type="entry name" value="Flavin_mOase-like"/>
</dbReference>
<dbReference type="EMBL" id="KN846974">
    <property type="protein sequence ID" value="KIW77177.1"/>
    <property type="molecule type" value="Genomic_DNA"/>
</dbReference>
<dbReference type="VEuPathDB" id="FungiDB:Z517_09623"/>
<protein>
    <recommendedName>
        <fullName evidence="8">FAD/NAD(P)-binding domain-containing protein</fullName>
    </recommendedName>
</protein>
<dbReference type="GeneID" id="25309113"/>
<evidence type="ECO:0008006" key="8">
    <source>
        <dbReference type="Google" id="ProtNLM"/>
    </source>
</evidence>
<evidence type="ECO:0000256" key="2">
    <source>
        <dbReference type="ARBA" id="ARBA00010139"/>
    </source>
</evidence>
<evidence type="ECO:0000256" key="5">
    <source>
        <dbReference type="ARBA" id="ARBA00023002"/>
    </source>
</evidence>
<sequence>MGSMDTRSTWTWDDMVQNKPVDEARPIRVICIGAGASGICAGIRFPQKIQNLNLTIYEKNADVGGTWFVNKYPGLRCDIPSPGYQFTFESNSQWSEFYASGPEIQRYLQNVAKKYGVYDYCKFKHQFVSATWHEDECEWEVVFEDLEANKKVIDRADIVVTATGILDKWDWPDIEGLHDFKGKLVHTADWDPSIQLHKDLRVALVGAGSSGVQLLPTLQPLVGHVDHYMKGRNWIAPVGFGGEEIAARGEYGNFKHPKDELERFRNVPNAYKEFRERIENSLNQAQLAIFTGTEVQKQFHQMCYDSMTEKLKDRPDILNTLLPDFPVGCRRLTPGPGYLEACLADNVDFIGMPIKKVHEHGIETADGKIREIDLLICATGYDVSRQGELPFVGQGGITLDEVWNPIPEAYLSICPPKMPNLLMFLGPNGGPGTGGTIFMIENVCDYMIKMIQKVQREYIRSFVVKEAANKAFSAHVDRYFAKTVFAAPCKSWYKRGQPNGRLVTPWPGSGVHARKALQEVCYEDFDYEYHPVTKENKFAWLGDGLTYGQQYGPKAVDYLDDIDYPAVKDATVDTGVPAV</sequence>
<comment type="similarity">
    <text evidence="2">Belongs to the FAD-binding monooxygenase family.</text>
</comment>
<dbReference type="InterPro" id="IPR036188">
    <property type="entry name" value="FAD/NAD-bd_sf"/>
</dbReference>
<gene>
    <name evidence="6" type="ORF">Z517_09623</name>
</gene>
<dbReference type="PANTHER" id="PTHR42877">
    <property type="entry name" value="L-ORNITHINE N(5)-MONOOXYGENASE-RELATED"/>
    <property type="match status" value="1"/>
</dbReference>
<dbReference type="AlphaFoldDB" id="A0A0D2ESF8"/>
<dbReference type="Gene3D" id="3.50.50.60">
    <property type="entry name" value="FAD/NAD(P)-binding domain"/>
    <property type="match status" value="2"/>
</dbReference>
<keyword evidence="7" id="KW-1185">Reference proteome</keyword>
<dbReference type="InterPro" id="IPR051209">
    <property type="entry name" value="FAD-bind_Monooxygenase_sf"/>
</dbReference>
<dbReference type="GO" id="GO:0004499">
    <property type="term" value="F:N,N-dimethylaniline monooxygenase activity"/>
    <property type="evidence" value="ECO:0007669"/>
    <property type="project" value="InterPro"/>
</dbReference>
<evidence type="ECO:0000256" key="1">
    <source>
        <dbReference type="ARBA" id="ARBA00001974"/>
    </source>
</evidence>